<reference evidence="4" key="1">
    <citation type="journal article" date="2019" name="Int. J. Syst. Evol. Microbiol.">
        <title>The Global Catalogue of Microorganisms (GCM) 10K type strain sequencing project: providing services to taxonomists for standard genome sequencing and annotation.</title>
        <authorList>
            <consortium name="The Broad Institute Genomics Platform"/>
            <consortium name="The Broad Institute Genome Sequencing Center for Infectious Disease"/>
            <person name="Wu L."/>
            <person name="Ma J."/>
        </authorList>
    </citation>
    <scope>NUCLEOTIDE SEQUENCE [LARGE SCALE GENOMIC DNA]</scope>
    <source>
        <strain evidence="4">JCM 15933</strain>
    </source>
</reference>
<dbReference type="InterPro" id="IPR043831">
    <property type="entry name" value="DUF5808"/>
</dbReference>
<comment type="caution">
    <text evidence="3">The sequence shown here is derived from an EMBL/GenBank/DDBJ whole genome shotgun (WGS) entry which is preliminary data.</text>
</comment>
<protein>
    <recommendedName>
        <fullName evidence="2">DUF5808 domain-containing protein</fullName>
    </recommendedName>
</protein>
<evidence type="ECO:0000313" key="4">
    <source>
        <dbReference type="Proteomes" id="UP001501470"/>
    </source>
</evidence>
<dbReference type="EMBL" id="BAAAQD010000002">
    <property type="protein sequence ID" value="GAA1504564.1"/>
    <property type="molecule type" value="Genomic_DNA"/>
</dbReference>
<dbReference type="Proteomes" id="UP001501470">
    <property type="component" value="Unassembled WGS sequence"/>
</dbReference>
<sequence>MKNRDNRWHARMVNHAALAEILAITFMVAVLALAIVAVPAPKRRDGGDARGMSADPRAWRGVFYVNPDDPALFVPKRQGVGWTLNFGHKWTWRLVWLMIGSLVASVVLSTALSRD</sequence>
<gene>
    <name evidence="3" type="ORF">GCM10009827_017340</name>
</gene>
<keyword evidence="4" id="KW-1185">Reference proteome</keyword>
<proteinExistence type="predicted"/>
<name>A0ABP4KJP4_9ACTN</name>
<evidence type="ECO:0000313" key="3">
    <source>
        <dbReference type="EMBL" id="GAA1504564.1"/>
    </source>
</evidence>
<dbReference type="Pfam" id="PF19124">
    <property type="entry name" value="DUF5808"/>
    <property type="match status" value="1"/>
</dbReference>
<keyword evidence="1" id="KW-1133">Transmembrane helix</keyword>
<keyword evidence="1" id="KW-0812">Transmembrane</keyword>
<evidence type="ECO:0000256" key="1">
    <source>
        <dbReference type="SAM" id="Phobius"/>
    </source>
</evidence>
<evidence type="ECO:0000259" key="2">
    <source>
        <dbReference type="Pfam" id="PF19124"/>
    </source>
</evidence>
<accession>A0ABP4KJP4</accession>
<feature type="transmembrane region" description="Helical" evidence="1">
    <location>
        <begin position="94"/>
        <end position="112"/>
    </location>
</feature>
<feature type="transmembrane region" description="Helical" evidence="1">
    <location>
        <begin position="21"/>
        <end position="40"/>
    </location>
</feature>
<organism evidence="3 4">
    <name type="scientific">Dactylosporangium maewongense</name>
    <dbReference type="NCBI Taxonomy" id="634393"/>
    <lineage>
        <taxon>Bacteria</taxon>
        <taxon>Bacillati</taxon>
        <taxon>Actinomycetota</taxon>
        <taxon>Actinomycetes</taxon>
        <taxon>Micromonosporales</taxon>
        <taxon>Micromonosporaceae</taxon>
        <taxon>Dactylosporangium</taxon>
    </lineage>
</organism>
<feature type="domain" description="DUF5808" evidence="2">
    <location>
        <begin position="67"/>
        <end position="92"/>
    </location>
</feature>
<keyword evidence="1" id="KW-0472">Membrane</keyword>